<evidence type="ECO:0000259" key="1">
    <source>
        <dbReference type="Pfam" id="PF06527"/>
    </source>
</evidence>
<evidence type="ECO:0000313" key="4">
    <source>
        <dbReference type="Proteomes" id="UP001430614"/>
    </source>
</evidence>
<sequence>MHAITTDGETIFGIAARWHKRSGNRSSGDSLLELFGSRKVVAANSLPGNLFRFFTALGLDPNDHATLAETHTALPYWRSFVAADMYRSALKSMLHRAAADVKLTLGLVSSGVGAGNVARFCPECANEDSRTLGIATWHRVHQLPGVLVCPIHAIPLLVVDTGILEKSRHALFLPEETIASCTMPAAQWSDGAIDSLLTVARLSSEFLNTEPNASTPWQLLRTRYIDHLERVDLISSGRRVRVAEFGNKVRSRWQDVSEIEPFSDLLSQGDRCPVWLSKLVRKQRKPSHPIKHLMLIGALCPSFRTFQTAYHVRKSVPIATTVSDRPQIADRVIALMRGDAMTATRVSKSLGVDLHTVVTIAHRHGLKVDRRPSKIFSETRAQIVQRLKVGDPVHSIAENHGVSIATIYRILGQSRKISALRQRHIANSTKQRARGQYLQARADFPDDSATQLRERLAAAVTWLYRNDRVWLTEHSPVSPARPLAKHSVDWHSRDEELVDELRRTAETIREATSPLTRVSVAELGRRLGKTSWLEKHLNKLPMTRRALSEITESIPSFQARRVRWWEQQMFEADGVPPAPSRILRLAGLTQQPRHMQDGASKT</sequence>
<name>A0ABS8KCB6_9BURK</name>
<reference evidence="3 4" key="1">
    <citation type="submission" date="2021-11" db="EMBL/GenBank/DDBJ databases">
        <authorList>
            <person name="Oh E.-T."/>
            <person name="Kim S.-B."/>
        </authorList>
    </citation>
    <scope>NUCLEOTIDE SEQUENCE [LARGE SCALE GENOMIC DNA]</scope>
    <source>
        <strain evidence="3 4">MMS20-SJTN17</strain>
    </source>
</reference>
<feature type="domain" description="Transposon Tn7 transposition protein TnsD C-terminal" evidence="2">
    <location>
        <begin position="200"/>
        <end position="315"/>
    </location>
</feature>
<dbReference type="EMBL" id="JAJITC010000004">
    <property type="protein sequence ID" value="MCC8402057.1"/>
    <property type="molecule type" value="Genomic_DNA"/>
</dbReference>
<dbReference type="Pfam" id="PF15978">
    <property type="entry name" value="TnsD"/>
    <property type="match status" value="2"/>
</dbReference>
<dbReference type="Gene3D" id="1.10.10.60">
    <property type="entry name" value="Homeodomain-like"/>
    <property type="match status" value="1"/>
</dbReference>
<feature type="domain" description="TniQ" evidence="1">
    <location>
        <begin position="5"/>
        <end position="156"/>
    </location>
</feature>
<dbReference type="InterPro" id="IPR032750">
    <property type="entry name" value="TnsD_C"/>
</dbReference>
<dbReference type="InterPro" id="IPR009492">
    <property type="entry name" value="TniQ"/>
</dbReference>
<evidence type="ECO:0000259" key="2">
    <source>
        <dbReference type="Pfam" id="PF15978"/>
    </source>
</evidence>
<feature type="domain" description="Transposon Tn7 transposition protein TnsD C-terminal" evidence="2">
    <location>
        <begin position="343"/>
        <end position="547"/>
    </location>
</feature>
<keyword evidence="4" id="KW-1185">Reference proteome</keyword>
<evidence type="ECO:0000313" key="3">
    <source>
        <dbReference type="EMBL" id="MCC8402057.1"/>
    </source>
</evidence>
<proteinExistence type="predicted"/>
<dbReference type="Pfam" id="PF06527">
    <property type="entry name" value="TniQ"/>
    <property type="match status" value="1"/>
</dbReference>
<protein>
    <submittedName>
        <fullName evidence="3">TnsD family transposase</fullName>
    </submittedName>
</protein>
<organism evidence="3 4">
    <name type="scientific">Paraburkholderia translucens</name>
    <dbReference type="NCBI Taxonomy" id="2886945"/>
    <lineage>
        <taxon>Bacteria</taxon>
        <taxon>Pseudomonadati</taxon>
        <taxon>Pseudomonadota</taxon>
        <taxon>Betaproteobacteria</taxon>
        <taxon>Burkholderiales</taxon>
        <taxon>Burkholderiaceae</taxon>
        <taxon>Paraburkholderia</taxon>
    </lineage>
</organism>
<gene>
    <name evidence="3" type="ORF">LJ655_09160</name>
</gene>
<dbReference type="Proteomes" id="UP001430614">
    <property type="component" value="Unassembled WGS sequence"/>
</dbReference>
<comment type="caution">
    <text evidence="3">The sequence shown here is derived from an EMBL/GenBank/DDBJ whole genome shotgun (WGS) entry which is preliminary data.</text>
</comment>
<dbReference type="RefSeq" id="WP_230560929.1">
    <property type="nucleotide sequence ID" value="NZ_JAJITC010000004.1"/>
</dbReference>
<accession>A0ABS8KCB6</accession>